<dbReference type="InterPro" id="IPR036770">
    <property type="entry name" value="Ankyrin_rpt-contain_sf"/>
</dbReference>
<dbReference type="EMBL" id="JABFTP020000124">
    <property type="protein sequence ID" value="KAL3279690.1"/>
    <property type="molecule type" value="Genomic_DNA"/>
</dbReference>
<evidence type="ECO:0000256" key="2">
    <source>
        <dbReference type="SAM" id="MobiDB-lite"/>
    </source>
</evidence>
<feature type="region of interest" description="Disordered" evidence="2">
    <location>
        <begin position="442"/>
        <end position="519"/>
    </location>
</feature>
<dbReference type="PANTHER" id="PTHR16267">
    <property type="entry name" value="BANK1/PIK3AP1 FAMILY MEMBER"/>
    <property type="match status" value="1"/>
</dbReference>
<accession>A0ABD2NM93</accession>
<dbReference type="InterPro" id="IPR035897">
    <property type="entry name" value="Toll_tir_struct_dom_sf"/>
</dbReference>
<feature type="compositionally biased region" description="Basic and acidic residues" evidence="2">
    <location>
        <begin position="470"/>
        <end position="480"/>
    </location>
</feature>
<gene>
    <name evidence="4" type="ORF">HHI36_017196</name>
</gene>
<evidence type="ECO:0000313" key="5">
    <source>
        <dbReference type="Proteomes" id="UP001516400"/>
    </source>
</evidence>
<dbReference type="InterPro" id="IPR052446">
    <property type="entry name" value="B-cell_PI3K-Signaling_Adptrs"/>
</dbReference>
<keyword evidence="5" id="KW-1185">Reference proteome</keyword>
<feature type="compositionally biased region" description="Low complexity" evidence="2">
    <location>
        <begin position="639"/>
        <end position="657"/>
    </location>
</feature>
<dbReference type="Gene3D" id="3.40.50.10140">
    <property type="entry name" value="Toll/interleukin-1 receptor homology (TIR) domain"/>
    <property type="match status" value="1"/>
</dbReference>
<evidence type="ECO:0000313" key="4">
    <source>
        <dbReference type="EMBL" id="KAL3279690.1"/>
    </source>
</evidence>
<dbReference type="PANTHER" id="PTHR16267:SF11">
    <property type="entry name" value="STUMPS, ISOFORM E"/>
    <property type="match status" value="1"/>
</dbReference>
<feature type="compositionally biased region" description="Low complexity" evidence="2">
    <location>
        <begin position="448"/>
        <end position="459"/>
    </location>
</feature>
<dbReference type="InterPro" id="IPR017893">
    <property type="entry name" value="DBB_domain"/>
</dbReference>
<keyword evidence="1" id="KW-0175">Coiled coil</keyword>
<evidence type="ECO:0000256" key="1">
    <source>
        <dbReference type="SAM" id="Coils"/>
    </source>
</evidence>
<dbReference type="SUPFAM" id="SSF48403">
    <property type="entry name" value="Ankyrin repeat"/>
    <property type="match status" value="1"/>
</dbReference>
<feature type="region of interest" description="Disordered" evidence="2">
    <location>
        <begin position="785"/>
        <end position="806"/>
    </location>
</feature>
<feature type="domain" description="DBB" evidence="3">
    <location>
        <begin position="169"/>
        <end position="306"/>
    </location>
</feature>
<dbReference type="Pfam" id="PF14545">
    <property type="entry name" value="DBB"/>
    <property type="match status" value="1"/>
</dbReference>
<organism evidence="4 5">
    <name type="scientific">Cryptolaemus montrouzieri</name>
    <dbReference type="NCBI Taxonomy" id="559131"/>
    <lineage>
        <taxon>Eukaryota</taxon>
        <taxon>Metazoa</taxon>
        <taxon>Ecdysozoa</taxon>
        <taxon>Arthropoda</taxon>
        <taxon>Hexapoda</taxon>
        <taxon>Insecta</taxon>
        <taxon>Pterygota</taxon>
        <taxon>Neoptera</taxon>
        <taxon>Endopterygota</taxon>
        <taxon>Coleoptera</taxon>
        <taxon>Polyphaga</taxon>
        <taxon>Cucujiformia</taxon>
        <taxon>Coccinelloidea</taxon>
        <taxon>Coccinellidae</taxon>
        <taxon>Scymninae</taxon>
        <taxon>Scymnini</taxon>
        <taxon>Cryptolaemus</taxon>
    </lineage>
</organism>
<feature type="region of interest" description="Disordered" evidence="2">
    <location>
        <begin position="607"/>
        <end position="672"/>
    </location>
</feature>
<proteinExistence type="predicted"/>
<name>A0ABD2NM93_9CUCU</name>
<sequence length="806" mass="91262">MDDILMVSLQCSQAASLWVNYFTSYFQQIGKQTNRKSFKIHHLSAEDFIEAKVDTNLFLEKSSCVKLQLVVVCPGFLDYISKHSDNANFGKLFLPDRTLALLLGVSDDNLTEIHRRVLPTYFKWQRMPVGQDQDETFTKDFIGQAMTILARVWKQQSSVAAQEKTCFSVSPKKIRQGQNSVFILLTYPLQKDDAIKISVEKNNEMIEVKNVKRRNPYTIKISVPDSFTEVTAIINILVEKNGSIIGSRPIKCESRLRELEQILRLSNHPVEFMCQTLGFSPADRENLDNWLVHNFQKNLPPHFNLLASHTTPFAAAVQAHKHSYEEYPTLLHFAARFGLEKLALQLLDCPGADVAYEIKNLYDLTPAEIAEQNNHSELAASLRNYMNMNEFSNMYAKLKAISAYHPEVHNTLEEPEYLVPRNHEDFYKVCPPPKPLAMKMLSAPPSPSTSSSNDLMSPSGYTPMHIPGAKPKENEVKSEETLLPSPVNTLPLSNSFKPKKHHHDKHCPSTSKHAPQPKNFEVPEDKVQKELLEIINDFKNNVHSISQVEKLVEEWKNRNDVQKSFKEKQEQLKEMRLRYEKIQQEMKLNLKKPSPFDRIKKLFVRNKSREESHEVSPPTMATSTSTLNISTTQTQRPVSSLSTSSSGSSGRMSTISGCSLGDSGTHSDNEERKNTLRVFTDDDFRNELNKAIMNLHYTPLPAPKPLKTMSSHKTKLTTTIEETTSNQAKNEGAAGDDQYYIQFPPSGLPVADVVNQLFKTTREEASPTTPTNDYMNVSANGDPCFSKGPSSSSHEYMNYKAPTSIK</sequence>
<dbReference type="SMART" id="SM01282">
    <property type="entry name" value="DBB"/>
    <property type="match status" value="1"/>
</dbReference>
<comment type="caution">
    <text evidence="4">The sequence shown here is derived from an EMBL/GenBank/DDBJ whole genome shotgun (WGS) entry which is preliminary data.</text>
</comment>
<dbReference type="AlphaFoldDB" id="A0ABD2NM93"/>
<reference evidence="4 5" key="1">
    <citation type="journal article" date="2021" name="BMC Biol.">
        <title>Horizontally acquired antibacterial genes associated with adaptive radiation of ladybird beetles.</title>
        <authorList>
            <person name="Li H.S."/>
            <person name="Tang X.F."/>
            <person name="Huang Y.H."/>
            <person name="Xu Z.Y."/>
            <person name="Chen M.L."/>
            <person name="Du X.Y."/>
            <person name="Qiu B.Y."/>
            <person name="Chen P.T."/>
            <person name="Zhang W."/>
            <person name="Slipinski A."/>
            <person name="Escalona H.E."/>
            <person name="Waterhouse R.M."/>
            <person name="Zwick A."/>
            <person name="Pang H."/>
        </authorList>
    </citation>
    <scope>NUCLEOTIDE SEQUENCE [LARGE SCALE GENOMIC DNA]</scope>
    <source>
        <strain evidence="4">SYSU2018</strain>
    </source>
</reference>
<dbReference type="Proteomes" id="UP001516400">
    <property type="component" value="Unassembled WGS sequence"/>
</dbReference>
<feature type="compositionally biased region" description="Polar residues" evidence="2">
    <location>
        <begin position="619"/>
        <end position="638"/>
    </location>
</feature>
<evidence type="ECO:0000259" key="3">
    <source>
        <dbReference type="PROSITE" id="PS51376"/>
    </source>
</evidence>
<dbReference type="Gene3D" id="1.25.40.20">
    <property type="entry name" value="Ankyrin repeat-containing domain"/>
    <property type="match status" value="1"/>
</dbReference>
<feature type="compositionally biased region" description="Polar residues" evidence="2">
    <location>
        <begin position="486"/>
        <end position="496"/>
    </location>
</feature>
<dbReference type="PROSITE" id="PS51376">
    <property type="entry name" value="DBB"/>
    <property type="match status" value="1"/>
</dbReference>
<feature type="coiled-coil region" evidence="1">
    <location>
        <begin position="558"/>
        <end position="592"/>
    </location>
</feature>
<protein>
    <recommendedName>
        <fullName evidence="3">DBB domain-containing protein</fullName>
    </recommendedName>
</protein>